<feature type="transmembrane region" description="Helical" evidence="6">
    <location>
        <begin position="220"/>
        <end position="240"/>
    </location>
</feature>
<evidence type="ECO:0000256" key="5">
    <source>
        <dbReference type="SAM" id="MobiDB-lite"/>
    </source>
</evidence>
<comment type="subcellular location">
    <subcellularLocation>
        <location evidence="1">Membrane</location>
        <topology evidence="1">Multi-pass membrane protein</topology>
    </subcellularLocation>
</comment>
<dbReference type="Proteomes" id="UP000027920">
    <property type="component" value="Unassembled WGS sequence"/>
</dbReference>
<evidence type="ECO:0000256" key="1">
    <source>
        <dbReference type="ARBA" id="ARBA00004141"/>
    </source>
</evidence>
<dbReference type="GeneID" id="25278537"/>
<dbReference type="SUPFAM" id="SSF103473">
    <property type="entry name" value="MFS general substrate transporter"/>
    <property type="match status" value="1"/>
</dbReference>
<dbReference type="InterPro" id="IPR036259">
    <property type="entry name" value="MFS_trans_sf"/>
</dbReference>
<keyword evidence="2 6" id="KW-0812">Transmembrane</keyword>
<feature type="transmembrane region" description="Helical" evidence="6">
    <location>
        <begin position="326"/>
        <end position="351"/>
    </location>
</feature>
<dbReference type="STRING" id="1182545.A0A072PTE2"/>
<dbReference type="Pfam" id="PF07690">
    <property type="entry name" value="MFS_1"/>
    <property type="match status" value="1"/>
</dbReference>
<dbReference type="AlphaFoldDB" id="A0A072PTE2"/>
<evidence type="ECO:0000313" key="9">
    <source>
        <dbReference type="Proteomes" id="UP000027920"/>
    </source>
</evidence>
<evidence type="ECO:0000256" key="3">
    <source>
        <dbReference type="ARBA" id="ARBA00022989"/>
    </source>
</evidence>
<protein>
    <recommendedName>
        <fullName evidence="7">Major facilitator superfamily (MFS) profile domain-containing protein</fullName>
    </recommendedName>
</protein>
<feature type="transmembrane region" description="Helical" evidence="6">
    <location>
        <begin position="54"/>
        <end position="78"/>
    </location>
</feature>
<proteinExistence type="predicted"/>
<gene>
    <name evidence="8" type="ORF">A1O9_03603</name>
</gene>
<name>A0A072PTE2_9EURO</name>
<feature type="transmembrane region" description="Helical" evidence="6">
    <location>
        <begin position="161"/>
        <end position="184"/>
    </location>
</feature>
<feature type="domain" description="Major facilitator superfamily (MFS) profile" evidence="7">
    <location>
        <begin position="56"/>
        <end position="372"/>
    </location>
</feature>
<feature type="region of interest" description="Disordered" evidence="5">
    <location>
        <begin position="270"/>
        <end position="290"/>
    </location>
</feature>
<dbReference type="VEuPathDB" id="FungiDB:A1O9_03603"/>
<evidence type="ECO:0000256" key="6">
    <source>
        <dbReference type="SAM" id="Phobius"/>
    </source>
</evidence>
<dbReference type="InterPro" id="IPR020846">
    <property type="entry name" value="MFS_dom"/>
</dbReference>
<evidence type="ECO:0000313" key="8">
    <source>
        <dbReference type="EMBL" id="KEF58760.1"/>
    </source>
</evidence>
<feature type="transmembrane region" description="Helical" evidence="6">
    <location>
        <begin position="98"/>
        <end position="120"/>
    </location>
</feature>
<feature type="transmembrane region" description="Helical" evidence="6">
    <location>
        <begin position="191"/>
        <end position="214"/>
    </location>
</feature>
<dbReference type="Gene3D" id="1.20.1250.20">
    <property type="entry name" value="MFS general substrate transporter like domains"/>
    <property type="match status" value="1"/>
</dbReference>
<dbReference type="PROSITE" id="PS50850">
    <property type="entry name" value="MFS"/>
    <property type="match status" value="1"/>
</dbReference>
<organism evidence="8 9">
    <name type="scientific">Exophiala aquamarina CBS 119918</name>
    <dbReference type="NCBI Taxonomy" id="1182545"/>
    <lineage>
        <taxon>Eukaryota</taxon>
        <taxon>Fungi</taxon>
        <taxon>Dikarya</taxon>
        <taxon>Ascomycota</taxon>
        <taxon>Pezizomycotina</taxon>
        <taxon>Eurotiomycetes</taxon>
        <taxon>Chaetothyriomycetidae</taxon>
        <taxon>Chaetothyriales</taxon>
        <taxon>Herpotrichiellaceae</taxon>
        <taxon>Exophiala</taxon>
    </lineage>
</organism>
<feature type="transmembrane region" description="Helical" evidence="6">
    <location>
        <begin position="132"/>
        <end position="149"/>
    </location>
</feature>
<evidence type="ECO:0000259" key="7">
    <source>
        <dbReference type="PROSITE" id="PS50850"/>
    </source>
</evidence>
<dbReference type="InterPro" id="IPR011701">
    <property type="entry name" value="MFS"/>
</dbReference>
<accession>A0A072PTE2</accession>
<evidence type="ECO:0000256" key="4">
    <source>
        <dbReference type="ARBA" id="ARBA00023136"/>
    </source>
</evidence>
<dbReference type="GO" id="GO:0005886">
    <property type="term" value="C:plasma membrane"/>
    <property type="evidence" value="ECO:0007669"/>
    <property type="project" value="TreeGrafter"/>
</dbReference>
<evidence type="ECO:0000256" key="2">
    <source>
        <dbReference type="ARBA" id="ARBA00022692"/>
    </source>
</evidence>
<keyword evidence="4 6" id="KW-0472">Membrane</keyword>
<dbReference type="PANTHER" id="PTHR23502:SF34">
    <property type="entry name" value="PROTEIN HOL1"/>
    <property type="match status" value="1"/>
</dbReference>
<dbReference type="OrthoDB" id="4120822at2759"/>
<keyword evidence="3 6" id="KW-1133">Transmembrane helix</keyword>
<keyword evidence="9" id="KW-1185">Reference proteome</keyword>
<comment type="caution">
    <text evidence="8">The sequence shown here is derived from an EMBL/GenBank/DDBJ whole genome shotgun (WGS) entry which is preliminary data.</text>
</comment>
<dbReference type="HOGENOM" id="CLU_008455_13_6_1"/>
<dbReference type="EMBL" id="AMGV01000003">
    <property type="protein sequence ID" value="KEF58760.1"/>
    <property type="molecule type" value="Genomic_DNA"/>
</dbReference>
<dbReference type="GO" id="GO:0022857">
    <property type="term" value="F:transmembrane transporter activity"/>
    <property type="evidence" value="ECO:0007669"/>
    <property type="project" value="InterPro"/>
</dbReference>
<reference evidence="8 9" key="1">
    <citation type="submission" date="2013-03" db="EMBL/GenBank/DDBJ databases">
        <title>The Genome Sequence of Exophiala aquamarina CBS 119918.</title>
        <authorList>
            <consortium name="The Broad Institute Genomics Platform"/>
            <person name="Cuomo C."/>
            <person name="de Hoog S."/>
            <person name="Gorbushina A."/>
            <person name="Walker B."/>
            <person name="Young S.K."/>
            <person name="Zeng Q."/>
            <person name="Gargeya S."/>
            <person name="Fitzgerald M."/>
            <person name="Haas B."/>
            <person name="Abouelleil A."/>
            <person name="Allen A.W."/>
            <person name="Alvarado L."/>
            <person name="Arachchi H.M."/>
            <person name="Berlin A.M."/>
            <person name="Chapman S.B."/>
            <person name="Gainer-Dewar J."/>
            <person name="Goldberg J."/>
            <person name="Griggs A."/>
            <person name="Gujja S."/>
            <person name="Hansen M."/>
            <person name="Howarth C."/>
            <person name="Imamovic A."/>
            <person name="Ireland A."/>
            <person name="Larimer J."/>
            <person name="McCowan C."/>
            <person name="Murphy C."/>
            <person name="Pearson M."/>
            <person name="Poon T.W."/>
            <person name="Priest M."/>
            <person name="Roberts A."/>
            <person name="Saif S."/>
            <person name="Shea T."/>
            <person name="Sisk P."/>
            <person name="Sykes S."/>
            <person name="Wortman J."/>
            <person name="Nusbaum C."/>
            <person name="Birren B."/>
        </authorList>
    </citation>
    <scope>NUCLEOTIDE SEQUENCE [LARGE SCALE GENOMIC DNA]</scope>
    <source>
        <strain evidence="8 9">CBS 119918</strain>
    </source>
</reference>
<dbReference type="PANTHER" id="PTHR23502">
    <property type="entry name" value="MAJOR FACILITATOR SUPERFAMILY"/>
    <property type="match status" value="1"/>
</dbReference>
<sequence length="372" mass="41422">MTQFTTERDADEIEYGTNLGHLRLRHVETNDIILIPTPSKDPDDPLNWPKSRKIYSAILVCLAMFFCNFLAAGPTVAIVDITIDFERVAPTEPGFPAAIAKIAYFFTTTAPLQGTGNIVWMPLIVKHGRRPVYIISFICYTITAIWVGVSKNYASEMASRILMGFFAGAGECVAPLTISDIFFLHERGFYMAVYTVSLSAGVSGGIIVAGLITITHSWRYIYYVATALIGALTILVFLTLPETSYVRNSAYGPTSRLASPKAPIAFDEENNTRTEKSHSNHQENEHKISIDQDTNKSPREFFLRSLRVFHGRFTKESLWKMAYRPVILLVLPPVLWATLVMSVTIGFLVAITSNFASAFATNYGFESWQSGL</sequence>
<dbReference type="RefSeq" id="XP_013261350.1">
    <property type="nucleotide sequence ID" value="XM_013405896.1"/>
</dbReference>